<protein>
    <submittedName>
        <fullName evidence="1">Uncharacterized protein</fullName>
    </submittedName>
</protein>
<proteinExistence type="predicted"/>
<evidence type="ECO:0000313" key="2">
    <source>
        <dbReference type="Proteomes" id="UP000821845"/>
    </source>
</evidence>
<name>A0ACB7TEF4_HYAAI</name>
<evidence type="ECO:0000313" key="1">
    <source>
        <dbReference type="EMBL" id="KAH6945310.1"/>
    </source>
</evidence>
<reference evidence="1" key="1">
    <citation type="submission" date="2020-05" db="EMBL/GenBank/DDBJ databases">
        <title>Large-scale comparative analyses of tick genomes elucidate their genetic diversity and vector capacities.</title>
        <authorList>
            <person name="Jia N."/>
            <person name="Wang J."/>
            <person name="Shi W."/>
            <person name="Du L."/>
            <person name="Sun Y."/>
            <person name="Zhan W."/>
            <person name="Jiang J."/>
            <person name="Wang Q."/>
            <person name="Zhang B."/>
            <person name="Ji P."/>
            <person name="Sakyi L.B."/>
            <person name="Cui X."/>
            <person name="Yuan T."/>
            <person name="Jiang B."/>
            <person name="Yang W."/>
            <person name="Lam T.T.-Y."/>
            <person name="Chang Q."/>
            <person name="Ding S."/>
            <person name="Wang X."/>
            <person name="Zhu J."/>
            <person name="Ruan X."/>
            <person name="Zhao L."/>
            <person name="Wei J."/>
            <person name="Que T."/>
            <person name="Du C."/>
            <person name="Cheng J."/>
            <person name="Dai P."/>
            <person name="Han X."/>
            <person name="Huang E."/>
            <person name="Gao Y."/>
            <person name="Liu J."/>
            <person name="Shao H."/>
            <person name="Ye R."/>
            <person name="Li L."/>
            <person name="Wei W."/>
            <person name="Wang X."/>
            <person name="Wang C."/>
            <person name="Yang T."/>
            <person name="Huo Q."/>
            <person name="Li W."/>
            <person name="Guo W."/>
            <person name="Chen H."/>
            <person name="Zhou L."/>
            <person name="Ni X."/>
            <person name="Tian J."/>
            <person name="Zhou Y."/>
            <person name="Sheng Y."/>
            <person name="Liu T."/>
            <person name="Pan Y."/>
            <person name="Xia L."/>
            <person name="Li J."/>
            <person name="Zhao F."/>
            <person name="Cao W."/>
        </authorList>
    </citation>
    <scope>NUCLEOTIDE SEQUENCE</scope>
    <source>
        <strain evidence="1">Hyas-2018</strain>
    </source>
</reference>
<organism evidence="1 2">
    <name type="scientific">Hyalomma asiaticum</name>
    <name type="common">Tick</name>
    <dbReference type="NCBI Taxonomy" id="266040"/>
    <lineage>
        <taxon>Eukaryota</taxon>
        <taxon>Metazoa</taxon>
        <taxon>Ecdysozoa</taxon>
        <taxon>Arthropoda</taxon>
        <taxon>Chelicerata</taxon>
        <taxon>Arachnida</taxon>
        <taxon>Acari</taxon>
        <taxon>Parasitiformes</taxon>
        <taxon>Ixodida</taxon>
        <taxon>Ixodoidea</taxon>
        <taxon>Ixodidae</taxon>
        <taxon>Hyalomminae</taxon>
        <taxon>Hyalomma</taxon>
    </lineage>
</organism>
<sequence>MHVVRQAHCAREVGVAPPGGSSWIVSRQGTTSLHGARQEPLAYASCAGVQHREKPLSNANCAEVRRNQEPLSIQRAVGVQREDTGGAYLGGSCQRKDGAAETEGGNAVGFARAW</sequence>
<dbReference type="EMBL" id="CM023481">
    <property type="protein sequence ID" value="KAH6945310.1"/>
    <property type="molecule type" value="Genomic_DNA"/>
</dbReference>
<gene>
    <name evidence="1" type="ORF">HPB50_007864</name>
</gene>
<comment type="caution">
    <text evidence="1">The sequence shown here is derived from an EMBL/GenBank/DDBJ whole genome shotgun (WGS) entry which is preliminary data.</text>
</comment>
<dbReference type="Proteomes" id="UP000821845">
    <property type="component" value="Chromosome 1"/>
</dbReference>
<keyword evidence="2" id="KW-1185">Reference proteome</keyword>
<accession>A0ACB7TEF4</accession>